<dbReference type="PANTHER" id="PTHR39953">
    <property type="entry name" value="RE54151P"/>
    <property type="match status" value="1"/>
</dbReference>
<dbReference type="Gene3D" id="3.90.320.10">
    <property type="match status" value="1"/>
</dbReference>
<dbReference type="VEuPathDB" id="VectorBase:CQUJHB016378"/>
<dbReference type="HOGENOM" id="CLU_049083_0_0_1"/>
<dbReference type="FunCoup" id="B0XEB5">
    <property type="interactions" value="12"/>
</dbReference>
<protein>
    <recommendedName>
        <fullName evidence="1">YqaJ viral recombinase domain-containing protein</fullName>
    </recommendedName>
</protein>
<evidence type="ECO:0000313" key="3">
    <source>
        <dbReference type="EnsemblMetazoa" id="CPIJ017324-PA"/>
    </source>
</evidence>
<name>B0XEB5_CULQU</name>
<dbReference type="SUPFAM" id="SSF52980">
    <property type="entry name" value="Restriction endonuclease-like"/>
    <property type="match status" value="1"/>
</dbReference>
<dbReference type="PANTHER" id="PTHR39953:SF1">
    <property type="entry name" value="RE54151P"/>
    <property type="match status" value="1"/>
</dbReference>
<dbReference type="EnsemblMetazoa" id="CPIJ017324-RA">
    <property type="protein sequence ID" value="CPIJ017324-PA"/>
    <property type="gene ID" value="CPIJ017324"/>
</dbReference>
<dbReference type="InParanoid" id="B0XEB5"/>
<feature type="domain" description="YqaJ viral recombinase" evidence="1">
    <location>
        <begin position="284"/>
        <end position="408"/>
    </location>
</feature>
<sequence>MLDMDLLEVFDRRMLRTIFGDVRENNVSRRRMNHELVQLYGKPGIRKVAKTSRIAEKVGHIAGLTRSSPTKPENKFGEVESRHQTVAASKPEHGDDSVCYVQLKREERLCVVKGQIVAGTGADSKLYQLSVVVDEEQERILSAECSECFENGDCRHVVTFVSWIHRKSEADESSEVVCFFRGPLTADLEHVPPKPPLNKTKAKNFIREIVRILQTEDIDCPLRWNFSAANKKFGNLSVHEMIMTAVKNKFDTAQFFEHAHSTISSSTGLLADKTKFTPKFNPWYLELRYARITSAKVSDCINLNVTQAVLYETILGCHKEIDPNVQRKKLAVRQRLEKYTKTKYENCKITLNPNYPIIFDVPDGICQSHVIEIKCPKSPDHMQKYVTENGSICEKYYMEIQIHMYMHGKTAGVVCVADPDFETNNEIYMHSFNLNRNFAVNKLNKAMDFWKNIVYPELINSWSE</sequence>
<dbReference type="InterPro" id="IPR019080">
    <property type="entry name" value="YqaJ_viral_recombinase"/>
</dbReference>
<dbReference type="AlphaFoldDB" id="B0XEB5"/>
<evidence type="ECO:0000313" key="2">
    <source>
        <dbReference type="EMBL" id="EDS25889.1"/>
    </source>
</evidence>
<dbReference type="InterPro" id="IPR011604">
    <property type="entry name" value="PDDEXK-like_dom_sf"/>
</dbReference>
<dbReference type="OrthoDB" id="261614at2759"/>
<dbReference type="InterPro" id="IPR011335">
    <property type="entry name" value="Restrct_endonuc-II-like"/>
</dbReference>
<dbReference type="Pfam" id="PF09588">
    <property type="entry name" value="YqaJ"/>
    <property type="match status" value="1"/>
</dbReference>
<keyword evidence="4" id="KW-1185">Reference proteome</keyword>
<evidence type="ECO:0000259" key="1">
    <source>
        <dbReference type="Pfam" id="PF09588"/>
    </source>
</evidence>
<dbReference type="eggNOG" id="ENOG502S1HG">
    <property type="taxonomic scope" value="Eukaryota"/>
</dbReference>
<accession>B0XEB5</accession>
<dbReference type="KEGG" id="cqu:CpipJ_CPIJ017324"/>
<reference evidence="3" key="2">
    <citation type="submission" date="2021-02" db="UniProtKB">
        <authorList>
            <consortium name="EnsemblMetazoa"/>
        </authorList>
    </citation>
    <scope>IDENTIFICATION</scope>
    <source>
        <strain evidence="3">JHB</strain>
    </source>
</reference>
<dbReference type="GO" id="GO:0006281">
    <property type="term" value="P:DNA repair"/>
    <property type="evidence" value="ECO:0007669"/>
    <property type="project" value="UniProtKB-ARBA"/>
</dbReference>
<proteinExistence type="predicted"/>
<evidence type="ECO:0000313" key="4">
    <source>
        <dbReference type="Proteomes" id="UP000002320"/>
    </source>
</evidence>
<dbReference type="Proteomes" id="UP000002320">
    <property type="component" value="Unassembled WGS sequence"/>
</dbReference>
<dbReference type="EMBL" id="DS232815">
    <property type="protein sequence ID" value="EDS25889.1"/>
    <property type="molecule type" value="Genomic_DNA"/>
</dbReference>
<organism>
    <name type="scientific">Culex quinquefasciatus</name>
    <name type="common">Southern house mosquito</name>
    <name type="synonym">Culex pungens</name>
    <dbReference type="NCBI Taxonomy" id="7176"/>
    <lineage>
        <taxon>Eukaryota</taxon>
        <taxon>Metazoa</taxon>
        <taxon>Ecdysozoa</taxon>
        <taxon>Arthropoda</taxon>
        <taxon>Hexapoda</taxon>
        <taxon>Insecta</taxon>
        <taxon>Pterygota</taxon>
        <taxon>Neoptera</taxon>
        <taxon>Endopterygota</taxon>
        <taxon>Diptera</taxon>
        <taxon>Nematocera</taxon>
        <taxon>Culicoidea</taxon>
        <taxon>Culicidae</taxon>
        <taxon>Culicinae</taxon>
        <taxon>Culicini</taxon>
        <taxon>Culex</taxon>
        <taxon>Culex</taxon>
    </lineage>
</organism>
<reference evidence="2" key="1">
    <citation type="submission" date="2007-03" db="EMBL/GenBank/DDBJ databases">
        <title>Annotation of Culex pipiens quinquefasciatus.</title>
        <authorList>
            <consortium name="The Broad Institute Genome Sequencing Platform"/>
            <person name="Atkinson P.W."/>
            <person name="Hemingway J."/>
            <person name="Christensen B.M."/>
            <person name="Higgs S."/>
            <person name="Kodira C."/>
            <person name="Hannick L."/>
            <person name="Megy K."/>
            <person name="O'Leary S."/>
            <person name="Pearson M."/>
            <person name="Haas B.J."/>
            <person name="Mauceli E."/>
            <person name="Wortman J.R."/>
            <person name="Lee N.H."/>
            <person name="Guigo R."/>
            <person name="Stanke M."/>
            <person name="Alvarado L."/>
            <person name="Amedeo P."/>
            <person name="Antoine C.H."/>
            <person name="Arensburger P."/>
            <person name="Bidwell S.L."/>
            <person name="Crawford M."/>
            <person name="Camaro F."/>
            <person name="Devon K."/>
            <person name="Engels R."/>
            <person name="Hammond M."/>
            <person name="Howarth C."/>
            <person name="Koehrsen M."/>
            <person name="Lawson D."/>
            <person name="Montgomery P."/>
            <person name="Nene V."/>
            <person name="Nusbaum C."/>
            <person name="Puiu D."/>
            <person name="Romero-Severson J."/>
            <person name="Severson D.W."/>
            <person name="Shumway M."/>
            <person name="Sisk P."/>
            <person name="Stolte C."/>
            <person name="Zeng Q."/>
            <person name="Eisenstadt E."/>
            <person name="Fraser-Liggett C."/>
            <person name="Strausberg R."/>
            <person name="Galagan J."/>
            <person name="Birren B."/>
            <person name="Collins F.H."/>
        </authorList>
    </citation>
    <scope>NUCLEOTIDE SEQUENCE [LARGE SCALE GENOMIC DNA]</scope>
    <source>
        <strain evidence="2">JHB</strain>
    </source>
</reference>
<dbReference type="VEuPathDB" id="VectorBase:CPIJ017324"/>
<gene>
    <name evidence="3" type="primary">6051566</name>
    <name evidence="2" type="ORF">CpipJ_CPIJ017324</name>
</gene>